<dbReference type="PANTHER" id="PTHR40788:SF1">
    <property type="entry name" value="IPA PROTEIN"/>
    <property type="match status" value="1"/>
</dbReference>
<organism evidence="1 2">
    <name type="scientific">Neonectria magnoliae</name>
    <dbReference type="NCBI Taxonomy" id="2732573"/>
    <lineage>
        <taxon>Eukaryota</taxon>
        <taxon>Fungi</taxon>
        <taxon>Dikarya</taxon>
        <taxon>Ascomycota</taxon>
        <taxon>Pezizomycotina</taxon>
        <taxon>Sordariomycetes</taxon>
        <taxon>Hypocreomycetidae</taxon>
        <taxon>Hypocreales</taxon>
        <taxon>Nectriaceae</taxon>
        <taxon>Neonectria</taxon>
    </lineage>
</organism>
<dbReference type="EMBL" id="JAZAVK010000002">
    <property type="protein sequence ID" value="KAK7432923.1"/>
    <property type="molecule type" value="Genomic_DNA"/>
</dbReference>
<evidence type="ECO:0000313" key="2">
    <source>
        <dbReference type="Proteomes" id="UP001498421"/>
    </source>
</evidence>
<dbReference type="Proteomes" id="UP001498421">
    <property type="component" value="Unassembled WGS sequence"/>
</dbReference>
<accession>A0ABR1IH57</accession>
<reference evidence="1 2" key="1">
    <citation type="journal article" date="2025" name="Microbiol. Resour. Announc.">
        <title>Draft genome sequences for Neonectria magnoliae and Neonectria punicea, canker pathogens of Liriodendron tulipifera and Acer saccharum in West Virginia.</title>
        <authorList>
            <person name="Petronek H.M."/>
            <person name="Kasson M.T."/>
            <person name="Metheny A.M."/>
            <person name="Stauder C.M."/>
            <person name="Lovett B."/>
            <person name="Lynch S.C."/>
            <person name="Garnas J.R."/>
            <person name="Kasson L.R."/>
            <person name="Stajich J.E."/>
        </authorList>
    </citation>
    <scope>NUCLEOTIDE SEQUENCE [LARGE SCALE GENOMIC DNA]</scope>
    <source>
        <strain evidence="1 2">NRRL 64651</strain>
    </source>
</reference>
<keyword evidence="2" id="KW-1185">Reference proteome</keyword>
<name>A0ABR1IH57_9HYPO</name>
<evidence type="ECO:0000313" key="1">
    <source>
        <dbReference type="EMBL" id="KAK7432923.1"/>
    </source>
</evidence>
<protein>
    <submittedName>
        <fullName evidence="1">Uncharacterized protein</fullName>
    </submittedName>
</protein>
<proteinExistence type="predicted"/>
<gene>
    <name evidence="1" type="ORF">QQZ08_000394</name>
</gene>
<dbReference type="PANTHER" id="PTHR40788">
    <property type="entry name" value="CLR5 DOMAIN-CONTAINING PROTEIN-RELATED"/>
    <property type="match status" value="1"/>
</dbReference>
<sequence>MIYHEKIWRSLNKKRRSACLKAGAVDGVVLKHATDTSLGEVWKVTPELNLHDISKPGSDFALDLIKQRATTSLFEQYCTGINGGQGDHQLIETMIQMKNLRHVRTFVHCYTFFTDDQNYGASFEITSYYEESLATFAPAIEAGLCVPQATGELILTRQINLLQSLNILVEDILNEGSTAGNGKKASKKSDKAAVEAFSKLFIQASERKLALSDIVAIAEMQKESFEEYLGLLSAEPIVLAHAVNICFFSRPDAAVFEATHIGVKGAAMWKYICHLLELLETTTGDKAYRAVILQEISNICHLEYTRTQAFFKRHVQSGTGQKWFKRTSGNKDNVKVIMRGNPEELTRTDAQLHYMLRLCQPDTTPSKAVDWMTKLNDLHKAHPLEREKLEGREVDSLSDLAVIIGFIQDLSSVTSLPVVSRKKGQAFVSGSQELEVELNKLKSQIDLRDFAVPIDNLKEPGVAQSALETLDKFVVEKTGTKMGFLYDDLVEDCLTRLQAQP</sequence>
<comment type="caution">
    <text evidence="1">The sequence shown here is derived from an EMBL/GenBank/DDBJ whole genome shotgun (WGS) entry which is preliminary data.</text>
</comment>